<dbReference type="CDD" id="cd03205">
    <property type="entry name" value="GST_C_6"/>
    <property type="match status" value="1"/>
</dbReference>
<gene>
    <name evidence="2" type="ORF">GV832_18480</name>
</gene>
<dbReference type="InterPro" id="IPR036249">
    <property type="entry name" value="Thioredoxin-like_sf"/>
</dbReference>
<dbReference type="PANTHER" id="PTHR43968">
    <property type="match status" value="1"/>
</dbReference>
<dbReference type="InterPro" id="IPR004045">
    <property type="entry name" value="Glutathione_S-Trfase_N"/>
</dbReference>
<dbReference type="SUPFAM" id="SSF47616">
    <property type="entry name" value="GST C-terminal domain-like"/>
    <property type="match status" value="1"/>
</dbReference>
<evidence type="ECO:0000313" key="2">
    <source>
        <dbReference type="EMBL" id="NBZ89579.1"/>
    </source>
</evidence>
<dbReference type="Pfam" id="PF13409">
    <property type="entry name" value="GST_N_2"/>
    <property type="match status" value="1"/>
</dbReference>
<dbReference type="SUPFAM" id="SSF52833">
    <property type="entry name" value="Thioredoxin-like"/>
    <property type="match status" value="1"/>
</dbReference>
<dbReference type="Proteomes" id="UP001193501">
    <property type="component" value="Unassembled WGS sequence"/>
</dbReference>
<dbReference type="Gene3D" id="1.20.1050.10">
    <property type="match status" value="1"/>
</dbReference>
<dbReference type="GO" id="GO:0005737">
    <property type="term" value="C:cytoplasm"/>
    <property type="evidence" value="ECO:0007669"/>
    <property type="project" value="TreeGrafter"/>
</dbReference>
<sequence length="204" mass="22939">MPVLHWSPRSPYVRKVMVALHEKGMADQVTRVRTPVDPMAPLVGFLPTNPLSKIPTLETDEGQVLFDSHVICRWVDRNGRGGPVLFPGDLIDERNEALGTGLIDVALPWLVETRLRPEALRSQALVEGWRTKMNAVLDWLEARMPDLQARSFDIGHLSIGVALCYLDFRFGAEEWCKGRPLLSAWHAGFSERPSVRATAFQDET</sequence>
<dbReference type="Pfam" id="PF13410">
    <property type="entry name" value="GST_C_2"/>
    <property type="match status" value="1"/>
</dbReference>
<proteinExistence type="predicted"/>
<reference evidence="2" key="1">
    <citation type="submission" date="2020-01" db="EMBL/GenBank/DDBJ databases">
        <authorList>
            <person name="Chen W.-M."/>
        </authorList>
    </citation>
    <scope>NUCLEOTIDE SEQUENCE</scope>
    <source>
        <strain evidence="2">CYK-10</strain>
    </source>
</reference>
<dbReference type="AlphaFoldDB" id="A0AAE4YG51"/>
<keyword evidence="3" id="KW-1185">Reference proteome</keyword>
<protein>
    <submittedName>
        <fullName evidence="2">Glutathione S-transferase family protein</fullName>
    </submittedName>
</protein>
<dbReference type="InterPro" id="IPR050983">
    <property type="entry name" value="GST_Omega/HSP26"/>
</dbReference>
<feature type="domain" description="GST N-terminal" evidence="1">
    <location>
        <begin position="1"/>
        <end position="83"/>
    </location>
</feature>
<dbReference type="PANTHER" id="PTHR43968:SF6">
    <property type="entry name" value="GLUTATHIONE S-TRANSFERASE OMEGA"/>
    <property type="match status" value="1"/>
</dbReference>
<dbReference type="PROSITE" id="PS50404">
    <property type="entry name" value="GST_NTER"/>
    <property type="match status" value="1"/>
</dbReference>
<name>A0AAE4YG51_9RHOB</name>
<evidence type="ECO:0000313" key="3">
    <source>
        <dbReference type="Proteomes" id="UP001193501"/>
    </source>
</evidence>
<dbReference type="Gene3D" id="3.40.30.10">
    <property type="entry name" value="Glutaredoxin"/>
    <property type="match status" value="1"/>
</dbReference>
<organism evidence="2 3">
    <name type="scientific">Stagnihabitans tardus</name>
    <dbReference type="NCBI Taxonomy" id="2699202"/>
    <lineage>
        <taxon>Bacteria</taxon>
        <taxon>Pseudomonadati</taxon>
        <taxon>Pseudomonadota</taxon>
        <taxon>Alphaproteobacteria</taxon>
        <taxon>Rhodobacterales</taxon>
        <taxon>Paracoccaceae</taxon>
        <taxon>Stagnihabitans</taxon>
    </lineage>
</organism>
<evidence type="ECO:0000259" key="1">
    <source>
        <dbReference type="PROSITE" id="PS50404"/>
    </source>
</evidence>
<comment type="caution">
    <text evidence="2">The sequence shown here is derived from an EMBL/GenBank/DDBJ whole genome shotgun (WGS) entry which is preliminary data.</text>
</comment>
<accession>A0AAE4YG51</accession>
<dbReference type="EMBL" id="JAABNR010000026">
    <property type="protein sequence ID" value="NBZ89579.1"/>
    <property type="molecule type" value="Genomic_DNA"/>
</dbReference>
<dbReference type="InterPro" id="IPR036282">
    <property type="entry name" value="Glutathione-S-Trfase_C_sf"/>
</dbReference>
<dbReference type="RefSeq" id="WP_168776379.1">
    <property type="nucleotide sequence ID" value="NZ_JAABNR010000026.1"/>
</dbReference>